<protein>
    <submittedName>
        <fullName evidence="1">Uncharacterized protein</fullName>
    </submittedName>
</protein>
<proteinExistence type="predicted"/>
<organism evidence="1 2">
    <name type="scientific">Alligator mississippiensis</name>
    <name type="common">American alligator</name>
    <dbReference type="NCBI Taxonomy" id="8496"/>
    <lineage>
        <taxon>Eukaryota</taxon>
        <taxon>Metazoa</taxon>
        <taxon>Chordata</taxon>
        <taxon>Craniata</taxon>
        <taxon>Vertebrata</taxon>
        <taxon>Euteleostomi</taxon>
        <taxon>Archelosauria</taxon>
        <taxon>Archosauria</taxon>
        <taxon>Crocodylia</taxon>
        <taxon>Alligatoridae</taxon>
        <taxon>Alligatorinae</taxon>
        <taxon>Alligator</taxon>
    </lineage>
</organism>
<accession>A0A151MKA8</accession>
<dbReference type="Proteomes" id="UP000050525">
    <property type="component" value="Unassembled WGS sequence"/>
</dbReference>
<keyword evidence="2" id="KW-1185">Reference proteome</keyword>
<dbReference type="EMBL" id="AKHW03005996">
    <property type="protein sequence ID" value="KYO24971.1"/>
    <property type="molecule type" value="Genomic_DNA"/>
</dbReference>
<evidence type="ECO:0000313" key="1">
    <source>
        <dbReference type="EMBL" id="KYO24971.1"/>
    </source>
</evidence>
<comment type="caution">
    <text evidence="1">The sequence shown here is derived from an EMBL/GenBank/DDBJ whole genome shotgun (WGS) entry which is preliminary data.</text>
</comment>
<gene>
    <name evidence="1" type="ORF">Y1Q_0023823</name>
</gene>
<dbReference type="AlphaFoldDB" id="A0A151MKA8"/>
<sequence>MPLAGSQRYNSNALGFVLFFAKKTPPARKQKNPGKQGCLLMQQDEDGKYVRVNQVVSMMLWLNEMGTDWRRVSGGYRARTSCLPVR</sequence>
<reference evidence="1 2" key="1">
    <citation type="journal article" date="2012" name="Genome Biol.">
        <title>Sequencing three crocodilian genomes to illuminate the evolution of archosaurs and amniotes.</title>
        <authorList>
            <person name="St John J.A."/>
            <person name="Braun E.L."/>
            <person name="Isberg S.R."/>
            <person name="Miles L.G."/>
            <person name="Chong A.Y."/>
            <person name="Gongora J."/>
            <person name="Dalzell P."/>
            <person name="Moran C."/>
            <person name="Bed'hom B."/>
            <person name="Abzhanov A."/>
            <person name="Burgess S.C."/>
            <person name="Cooksey A.M."/>
            <person name="Castoe T.A."/>
            <person name="Crawford N.G."/>
            <person name="Densmore L.D."/>
            <person name="Drew J.C."/>
            <person name="Edwards S.V."/>
            <person name="Faircloth B.C."/>
            <person name="Fujita M.K."/>
            <person name="Greenwold M.J."/>
            <person name="Hoffmann F.G."/>
            <person name="Howard J.M."/>
            <person name="Iguchi T."/>
            <person name="Janes D.E."/>
            <person name="Khan S.Y."/>
            <person name="Kohno S."/>
            <person name="de Koning A.J."/>
            <person name="Lance S.L."/>
            <person name="McCarthy F.M."/>
            <person name="McCormack J.E."/>
            <person name="Merchant M.E."/>
            <person name="Peterson D.G."/>
            <person name="Pollock D.D."/>
            <person name="Pourmand N."/>
            <person name="Raney B.J."/>
            <person name="Roessler K.A."/>
            <person name="Sanford J.R."/>
            <person name="Sawyer R.H."/>
            <person name="Schmidt C.J."/>
            <person name="Triplett E.W."/>
            <person name="Tuberville T.D."/>
            <person name="Venegas-Anaya M."/>
            <person name="Howard J.T."/>
            <person name="Jarvis E.D."/>
            <person name="Guillette L.J.Jr."/>
            <person name="Glenn T.C."/>
            <person name="Green R.E."/>
            <person name="Ray D.A."/>
        </authorList>
    </citation>
    <scope>NUCLEOTIDE SEQUENCE [LARGE SCALE GENOMIC DNA]</scope>
    <source>
        <strain evidence="1">KSC_2009_1</strain>
    </source>
</reference>
<name>A0A151MKA8_ALLMI</name>
<evidence type="ECO:0000313" key="2">
    <source>
        <dbReference type="Proteomes" id="UP000050525"/>
    </source>
</evidence>